<feature type="domain" description="ABC transporter" evidence="4">
    <location>
        <begin position="6"/>
        <end position="233"/>
    </location>
</feature>
<keyword evidence="1" id="KW-0813">Transport</keyword>
<keyword evidence="2" id="KW-0547">Nucleotide-binding</keyword>
<dbReference type="CDD" id="cd03255">
    <property type="entry name" value="ABC_MJ0796_LolCDE_FtsE"/>
    <property type="match status" value="1"/>
</dbReference>
<dbReference type="InterPro" id="IPR003439">
    <property type="entry name" value="ABC_transporter-like_ATP-bd"/>
</dbReference>
<evidence type="ECO:0000313" key="5">
    <source>
        <dbReference type="EMBL" id="KIS15517.1"/>
    </source>
</evidence>
<dbReference type="InterPro" id="IPR003593">
    <property type="entry name" value="AAA+_ATPase"/>
</dbReference>
<accession>A0AAW3GJA0</accession>
<dbReference type="RefSeq" id="WP_043037412.1">
    <property type="nucleotide sequence ID" value="NZ_JAUE01000078.1"/>
</dbReference>
<dbReference type="GO" id="GO:0005524">
    <property type="term" value="F:ATP binding"/>
    <property type="evidence" value="ECO:0007669"/>
    <property type="project" value="UniProtKB-KW"/>
</dbReference>
<dbReference type="PROSITE" id="PS00211">
    <property type="entry name" value="ABC_TRANSPORTER_1"/>
    <property type="match status" value="1"/>
</dbReference>
<evidence type="ECO:0000313" key="6">
    <source>
        <dbReference type="Proteomes" id="UP000032278"/>
    </source>
</evidence>
<evidence type="ECO:0000256" key="2">
    <source>
        <dbReference type="ARBA" id="ARBA00022741"/>
    </source>
</evidence>
<reference evidence="5 6" key="1">
    <citation type="submission" date="2013-11" db="EMBL/GenBank/DDBJ databases">
        <authorList>
            <person name="da Piedade I."/>
            <person name="Tang M.H.E."/>
            <person name="Bojesen A.M."/>
        </authorList>
    </citation>
    <scope>NUCLEOTIDE SEQUENCE [LARGE SCALE GENOMIC DNA]</scope>
    <source>
        <strain evidence="5 6">Sz4is</strain>
    </source>
</reference>
<dbReference type="PANTHER" id="PTHR24220">
    <property type="entry name" value="IMPORT ATP-BINDING PROTEIN"/>
    <property type="match status" value="1"/>
</dbReference>
<proteinExistence type="predicted"/>
<name>A0AAW3GJA0_STRSZ</name>
<dbReference type="SUPFAM" id="SSF52540">
    <property type="entry name" value="P-loop containing nucleoside triphosphate hydrolases"/>
    <property type="match status" value="1"/>
</dbReference>
<sequence length="233" mass="26013">MNERLITVENLIAKVKLNNGDELITVNNISLEFFSGKSYAIVGKSGSGKTSLVSIIGLLNSSFKGDFKYRDITIKNLKDKELSILRGQKIGFVFQNYSLIKHLNVWENIELSLFYSKKKLDKNEHREMIENVLSMVGLSDRKDDYPNNLSGGEQQRVAIARALVTNPEILICDEPTGALDKHTGKVVMELLLKVVREKKATLILVTHDKDIANNCDIVMTMDGGEIVDVSDGI</sequence>
<dbReference type="Proteomes" id="UP000032278">
    <property type="component" value="Unassembled WGS sequence"/>
</dbReference>
<keyword evidence="3 5" id="KW-0067">ATP-binding</keyword>
<dbReference type="Gene3D" id="3.40.50.300">
    <property type="entry name" value="P-loop containing nucleotide triphosphate hydrolases"/>
    <property type="match status" value="1"/>
</dbReference>
<dbReference type="AlphaFoldDB" id="A0AAW3GJA0"/>
<organism evidence="5 6">
    <name type="scientific">Streptococcus equi subsp. zooepidemicus Sz4is</name>
    <dbReference type="NCBI Taxonomy" id="1381082"/>
    <lineage>
        <taxon>Bacteria</taxon>
        <taxon>Bacillati</taxon>
        <taxon>Bacillota</taxon>
        <taxon>Bacilli</taxon>
        <taxon>Lactobacillales</taxon>
        <taxon>Streptococcaceae</taxon>
        <taxon>Streptococcus</taxon>
    </lineage>
</organism>
<dbReference type="PANTHER" id="PTHR24220:SF86">
    <property type="entry name" value="ABC TRANSPORTER ABCH.1"/>
    <property type="match status" value="1"/>
</dbReference>
<evidence type="ECO:0000256" key="1">
    <source>
        <dbReference type="ARBA" id="ARBA00022448"/>
    </source>
</evidence>
<dbReference type="GO" id="GO:0016887">
    <property type="term" value="F:ATP hydrolysis activity"/>
    <property type="evidence" value="ECO:0007669"/>
    <property type="project" value="InterPro"/>
</dbReference>
<dbReference type="InterPro" id="IPR027417">
    <property type="entry name" value="P-loop_NTPase"/>
</dbReference>
<dbReference type="EMBL" id="JAUE01000078">
    <property type="protein sequence ID" value="KIS15517.1"/>
    <property type="molecule type" value="Genomic_DNA"/>
</dbReference>
<dbReference type="InterPro" id="IPR017911">
    <property type="entry name" value="MacB-like_ATP-bd"/>
</dbReference>
<dbReference type="GO" id="GO:0022857">
    <property type="term" value="F:transmembrane transporter activity"/>
    <property type="evidence" value="ECO:0007669"/>
    <property type="project" value="TreeGrafter"/>
</dbReference>
<dbReference type="PROSITE" id="PS50893">
    <property type="entry name" value="ABC_TRANSPORTER_2"/>
    <property type="match status" value="1"/>
</dbReference>
<dbReference type="InterPro" id="IPR017871">
    <property type="entry name" value="ABC_transporter-like_CS"/>
</dbReference>
<dbReference type="SMART" id="SM00382">
    <property type="entry name" value="AAA"/>
    <property type="match status" value="1"/>
</dbReference>
<dbReference type="GO" id="GO:0005886">
    <property type="term" value="C:plasma membrane"/>
    <property type="evidence" value="ECO:0007669"/>
    <property type="project" value="TreeGrafter"/>
</dbReference>
<dbReference type="InterPro" id="IPR015854">
    <property type="entry name" value="ABC_transpr_LolD-like"/>
</dbReference>
<comment type="caution">
    <text evidence="5">The sequence shown here is derived from an EMBL/GenBank/DDBJ whole genome shotgun (WGS) entry which is preliminary data.</text>
</comment>
<protein>
    <submittedName>
        <fullName evidence="5">ABC transporter ATP-binding protein</fullName>
    </submittedName>
</protein>
<evidence type="ECO:0000259" key="4">
    <source>
        <dbReference type="PROSITE" id="PS50893"/>
    </source>
</evidence>
<gene>
    <name evidence="5" type="ORF">AT55_01550</name>
</gene>
<dbReference type="Pfam" id="PF00005">
    <property type="entry name" value="ABC_tran"/>
    <property type="match status" value="1"/>
</dbReference>
<evidence type="ECO:0000256" key="3">
    <source>
        <dbReference type="ARBA" id="ARBA00022840"/>
    </source>
</evidence>